<dbReference type="HOGENOM" id="CLU_1955995_0_0_0"/>
<keyword evidence="2" id="KW-1185">Reference proteome</keyword>
<accession>D4H619</accession>
<dbReference type="AlphaFoldDB" id="D4H619"/>
<dbReference type="InterPro" id="IPR032710">
    <property type="entry name" value="NTF2-like_dom_sf"/>
</dbReference>
<organism evidence="1 2">
    <name type="scientific">Denitrovibrio acetiphilus (strain DSM 12809 / NBRC 114555 / N2460)</name>
    <dbReference type="NCBI Taxonomy" id="522772"/>
    <lineage>
        <taxon>Bacteria</taxon>
        <taxon>Pseudomonadati</taxon>
        <taxon>Deferribacterota</taxon>
        <taxon>Deferribacteres</taxon>
        <taxon>Deferribacterales</taxon>
        <taxon>Geovibrionaceae</taxon>
        <taxon>Denitrovibrio</taxon>
    </lineage>
</organism>
<dbReference type="RefSeq" id="WP_013010196.1">
    <property type="nucleotide sequence ID" value="NC_013943.1"/>
</dbReference>
<evidence type="ECO:0008006" key="3">
    <source>
        <dbReference type="Google" id="ProtNLM"/>
    </source>
</evidence>
<dbReference type="EMBL" id="CP001968">
    <property type="protein sequence ID" value="ADD67665.1"/>
    <property type="molecule type" value="Genomic_DNA"/>
</dbReference>
<evidence type="ECO:0000313" key="2">
    <source>
        <dbReference type="Proteomes" id="UP000002012"/>
    </source>
</evidence>
<gene>
    <name evidence="1" type="ordered locus">Dacet_0886</name>
</gene>
<sequence>MKNNINHFINDFYSDIDSLEDTKYIVEKYFAHEAALSHYGEISKGREAVEDWYDAIKAGFSESMHQIKNVEYKAFEDVYAVRADVVWTAAFRNIEKKNMIRYKTVVRMDLIECSGRLQIKNYKSIAVG</sequence>
<evidence type="ECO:0000313" key="1">
    <source>
        <dbReference type="EMBL" id="ADD67665.1"/>
    </source>
</evidence>
<dbReference type="InParanoid" id="D4H619"/>
<dbReference type="Gene3D" id="3.10.450.50">
    <property type="match status" value="1"/>
</dbReference>
<dbReference type="KEGG" id="dap:Dacet_0886"/>
<reference evidence="1 2" key="1">
    <citation type="journal article" date="2010" name="Stand. Genomic Sci.">
        <title>Complete genome sequence of Denitrovibrio acetiphilus type strain (N2460).</title>
        <authorList>
            <person name="Kiss H."/>
            <person name="Lang E."/>
            <person name="Lapidus A."/>
            <person name="Copeland A."/>
            <person name="Nolan M."/>
            <person name="Glavina Del Rio T."/>
            <person name="Chen F."/>
            <person name="Lucas S."/>
            <person name="Tice H."/>
            <person name="Cheng J.F."/>
            <person name="Han C."/>
            <person name="Goodwin L."/>
            <person name="Pitluck S."/>
            <person name="Liolios K."/>
            <person name="Pati A."/>
            <person name="Ivanova N."/>
            <person name="Mavromatis K."/>
            <person name="Chen A."/>
            <person name="Palaniappan K."/>
            <person name="Land M."/>
            <person name="Hauser L."/>
            <person name="Chang Y.J."/>
            <person name="Jeffries C.D."/>
            <person name="Detter J.C."/>
            <person name="Brettin T."/>
            <person name="Spring S."/>
            <person name="Rohde M."/>
            <person name="Goker M."/>
            <person name="Woyke T."/>
            <person name="Bristow J."/>
            <person name="Eisen J.A."/>
            <person name="Markowitz V."/>
            <person name="Hugenholtz P."/>
            <person name="Kyrpides N.C."/>
            <person name="Klenk H.P."/>
        </authorList>
    </citation>
    <scope>NUCLEOTIDE SEQUENCE [LARGE SCALE GENOMIC DNA]</scope>
    <source>
        <strain evidence="2">DSM 12809 / NBRC 114555 / N2460</strain>
    </source>
</reference>
<dbReference type="Proteomes" id="UP000002012">
    <property type="component" value="Chromosome"/>
</dbReference>
<dbReference type="SUPFAM" id="SSF54427">
    <property type="entry name" value="NTF2-like"/>
    <property type="match status" value="1"/>
</dbReference>
<proteinExistence type="predicted"/>
<name>D4H619_DENA2</name>
<dbReference type="STRING" id="522772.Dacet_0886"/>
<protein>
    <recommendedName>
        <fullName evidence="3">SnoaL-like domain-containing protein</fullName>
    </recommendedName>
</protein>
<dbReference type="PaxDb" id="522772-Dacet_0886"/>